<name>A0A3P7M5A4_DIBLA</name>
<evidence type="ECO:0000313" key="2">
    <source>
        <dbReference type="Proteomes" id="UP000281553"/>
    </source>
</evidence>
<gene>
    <name evidence="1" type="ORF">DILT_LOCUS13762</name>
</gene>
<dbReference type="EMBL" id="UYRU01071515">
    <property type="protein sequence ID" value="VDN21120.1"/>
    <property type="molecule type" value="Genomic_DNA"/>
</dbReference>
<dbReference type="OrthoDB" id="244107at2759"/>
<organism evidence="1 2">
    <name type="scientific">Dibothriocephalus latus</name>
    <name type="common">Fish tapeworm</name>
    <name type="synonym">Diphyllobothrium latum</name>
    <dbReference type="NCBI Taxonomy" id="60516"/>
    <lineage>
        <taxon>Eukaryota</taxon>
        <taxon>Metazoa</taxon>
        <taxon>Spiralia</taxon>
        <taxon>Lophotrochozoa</taxon>
        <taxon>Platyhelminthes</taxon>
        <taxon>Cestoda</taxon>
        <taxon>Eucestoda</taxon>
        <taxon>Diphyllobothriidea</taxon>
        <taxon>Diphyllobothriidae</taxon>
        <taxon>Dibothriocephalus</taxon>
    </lineage>
</organism>
<dbReference type="Proteomes" id="UP000281553">
    <property type="component" value="Unassembled WGS sequence"/>
</dbReference>
<protein>
    <submittedName>
        <fullName evidence="1">Uncharacterized protein</fullName>
    </submittedName>
</protein>
<proteinExistence type="predicted"/>
<accession>A0A3P7M5A4</accession>
<reference evidence="1 2" key="1">
    <citation type="submission" date="2018-11" db="EMBL/GenBank/DDBJ databases">
        <authorList>
            <consortium name="Pathogen Informatics"/>
        </authorList>
    </citation>
    <scope>NUCLEOTIDE SEQUENCE [LARGE SCALE GENOMIC DNA]</scope>
</reference>
<evidence type="ECO:0000313" key="1">
    <source>
        <dbReference type="EMBL" id="VDN21120.1"/>
    </source>
</evidence>
<sequence>MHATTILALVLYSKGALTRFKTEDLYSSPGMAVRVYDLRKRSLINYIPLVKDDQEFLVGRFPCHLFWHSDDCFLMGCGKALNVCRIRRHTPPDFDARWSSAMSVDRGGGGGSDTSSQITSISTSVNIPSRATRFVHIANQITLPDALICGIASHQTYVLLLICPIQSDEDALLTGSSSMQQPQILVVDMGSLSEDNPYPNCPRGDHAEI</sequence>
<keyword evidence="2" id="KW-1185">Reference proteome</keyword>
<dbReference type="AlphaFoldDB" id="A0A3P7M5A4"/>